<dbReference type="PANTHER" id="PTHR43569:SF1">
    <property type="entry name" value="BLL3371 PROTEIN"/>
    <property type="match status" value="1"/>
</dbReference>
<comment type="similarity">
    <text evidence="1">Belongs to the metallo-dependent hydrolases superfamily.</text>
</comment>
<dbReference type="AlphaFoldDB" id="A0A923MCK0"/>
<evidence type="ECO:0000313" key="3">
    <source>
        <dbReference type="EMBL" id="MBC5767883.1"/>
    </source>
</evidence>
<evidence type="ECO:0000256" key="1">
    <source>
        <dbReference type="ARBA" id="ARBA00038310"/>
    </source>
</evidence>
<dbReference type="Pfam" id="PF04909">
    <property type="entry name" value="Amidohydro_2"/>
    <property type="match status" value="1"/>
</dbReference>
<evidence type="ECO:0000259" key="2">
    <source>
        <dbReference type="Pfam" id="PF04909"/>
    </source>
</evidence>
<sequence>MTVPATQFVDAHFHLWDLGKNYYPWLSDGDRPSVVKDFSSLRRNYLVQDFDADARTLAPAMERVAAVHIQAEHDPKDHVRETAWLQSVADDPASHGTPQAIVANADLAAPDAQKVLEAHFAFRNTRGIRQALHRRLHTSPRYDPLEDPAFQRNFGLVQRFGLSFDLQFFQEQGEGVAALVRAHPGVQFILTHCGMPLSTEAEYLALWRRNLQSLAALPNVAVKISGFGLWAPDWDVGTVRDFGGCCLDLFGVARCMLASNFPVDRIHATYDRVWLSYAEAFADLSPHEREALFAGNARRFYRIEHTKDAS</sequence>
<dbReference type="Proteomes" id="UP000596827">
    <property type="component" value="Unassembled WGS sequence"/>
</dbReference>
<keyword evidence="4" id="KW-1185">Reference proteome</keyword>
<protein>
    <submittedName>
        <fullName evidence="3">Amidohydrolase family protein</fullName>
    </submittedName>
</protein>
<gene>
    <name evidence="3" type="ORF">H8R02_25700</name>
</gene>
<proteinExistence type="inferred from homology"/>
<dbReference type="InterPro" id="IPR006680">
    <property type="entry name" value="Amidohydro-rel"/>
</dbReference>
<accession>A0A923MCK0</accession>
<dbReference type="EMBL" id="JACORU010000013">
    <property type="protein sequence ID" value="MBC5767883.1"/>
    <property type="molecule type" value="Genomic_DNA"/>
</dbReference>
<dbReference type="GO" id="GO:0016787">
    <property type="term" value="F:hydrolase activity"/>
    <property type="evidence" value="ECO:0007669"/>
    <property type="project" value="InterPro"/>
</dbReference>
<comment type="caution">
    <text evidence="3">The sequence shown here is derived from an EMBL/GenBank/DDBJ whole genome shotgun (WGS) entry which is preliminary data.</text>
</comment>
<dbReference type="InterPro" id="IPR052350">
    <property type="entry name" value="Metallo-dep_Lactonases"/>
</dbReference>
<name>A0A923MCK0_9BURK</name>
<dbReference type="RefSeq" id="WP_187084370.1">
    <property type="nucleotide sequence ID" value="NZ_JACORU010000013.1"/>
</dbReference>
<dbReference type="Gene3D" id="3.20.20.140">
    <property type="entry name" value="Metal-dependent hydrolases"/>
    <property type="match status" value="1"/>
</dbReference>
<organism evidence="3 4">
    <name type="scientific">Ramlibacter albus</name>
    <dbReference type="NCBI Taxonomy" id="2079448"/>
    <lineage>
        <taxon>Bacteria</taxon>
        <taxon>Pseudomonadati</taxon>
        <taxon>Pseudomonadota</taxon>
        <taxon>Betaproteobacteria</taxon>
        <taxon>Burkholderiales</taxon>
        <taxon>Comamonadaceae</taxon>
        <taxon>Ramlibacter</taxon>
    </lineage>
</organism>
<evidence type="ECO:0000313" key="4">
    <source>
        <dbReference type="Proteomes" id="UP000596827"/>
    </source>
</evidence>
<dbReference type="PANTHER" id="PTHR43569">
    <property type="entry name" value="AMIDOHYDROLASE"/>
    <property type="match status" value="1"/>
</dbReference>
<feature type="domain" description="Amidohydrolase-related" evidence="2">
    <location>
        <begin position="9"/>
        <end position="303"/>
    </location>
</feature>
<reference evidence="3" key="1">
    <citation type="submission" date="2020-08" db="EMBL/GenBank/DDBJ databases">
        <title>Ramlibacter sp. GTP1 16S ribosomal RNA gene genome sequencing and assembly.</title>
        <authorList>
            <person name="Kang M."/>
        </authorList>
    </citation>
    <scope>NUCLEOTIDE SEQUENCE</scope>
    <source>
        <strain evidence="3">GTP1</strain>
    </source>
</reference>
<dbReference type="SUPFAM" id="SSF51556">
    <property type="entry name" value="Metallo-dependent hydrolases"/>
    <property type="match status" value="1"/>
</dbReference>
<dbReference type="InterPro" id="IPR032466">
    <property type="entry name" value="Metal_Hydrolase"/>
</dbReference>